<sequence>MDISNYCKKTSGMEKQKIFADVIMKLKISLCNNKNSSFIGLLADKMFLCNLPQLPPSIKNEFQKSIVPHRFTKTKY</sequence>
<keyword evidence="2" id="KW-1185">Reference proteome</keyword>
<protein>
    <submittedName>
        <fullName evidence="1">Uncharacterized protein</fullName>
    </submittedName>
</protein>
<reference evidence="1 2" key="1">
    <citation type="journal article" date="2017" name="Front. Microbiol.">
        <title>Labilibaculum manganireducens gen. nov., sp. nov. and Labilibaculum filiforme sp. nov., Novel Bacteroidetes Isolated from Subsurface Sediments of the Baltic Sea.</title>
        <authorList>
            <person name="Vandieken V."/>
            <person name="Marshall I.P."/>
            <person name="Niemann H."/>
            <person name="Engelen B."/>
            <person name="Cypionka H."/>
        </authorList>
    </citation>
    <scope>NUCLEOTIDE SEQUENCE [LARGE SCALE GENOMIC DNA]</scope>
    <source>
        <strain evidence="1 2">59.10-2M</strain>
    </source>
</reference>
<dbReference type="Proteomes" id="UP000233618">
    <property type="component" value="Unassembled WGS sequence"/>
</dbReference>
<dbReference type="AlphaFoldDB" id="A0A2N3I2X7"/>
<accession>A0A2N3I2X7</accession>
<name>A0A2N3I2X7_9BACT</name>
<comment type="caution">
    <text evidence="1">The sequence shown here is derived from an EMBL/GenBank/DDBJ whole genome shotgun (WGS) entry which is preliminary data.</text>
</comment>
<dbReference type="EMBL" id="MVDE01000022">
    <property type="protein sequence ID" value="PKQ64646.1"/>
    <property type="molecule type" value="Genomic_DNA"/>
</dbReference>
<organism evidence="1 2">
    <name type="scientific">Labilibaculum manganireducens</name>
    <dbReference type="NCBI Taxonomy" id="1940525"/>
    <lineage>
        <taxon>Bacteria</taxon>
        <taxon>Pseudomonadati</taxon>
        <taxon>Bacteroidota</taxon>
        <taxon>Bacteroidia</taxon>
        <taxon>Marinilabiliales</taxon>
        <taxon>Marinifilaceae</taxon>
        <taxon>Labilibaculum</taxon>
    </lineage>
</organism>
<evidence type="ECO:0000313" key="1">
    <source>
        <dbReference type="EMBL" id="PKQ64646.1"/>
    </source>
</evidence>
<gene>
    <name evidence="1" type="ORF">BZG01_14025</name>
</gene>
<evidence type="ECO:0000313" key="2">
    <source>
        <dbReference type="Proteomes" id="UP000233618"/>
    </source>
</evidence>
<proteinExistence type="predicted"/>